<name>A0A1C7MQQ0_GRIFR</name>
<feature type="region of interest" description="Disordered" evidence="1">
    <location>
        <begin position="188"/>
        <end position="208"/>
    </location>
</feature>
<feature type="transmembrane region" description="Helical" evidence="2">
    <location>
        <begin position="291"/>
        <end position="314"/>
    </location>
</feature>
<reference evidence="3 4" key="1">
    <citation type="submission" date="2016-03" db="EMBL/GenBank/DDBJ databases">
        <title>Whole genome sequencing of Grifola frondosa 9006-11.</title>
        <authorList>
            <person name="Min B."/>
            <person name="Park H."/>
            <person name="Kim J.-G."/>
            <person name="Cho H."/>
            <person name="Oh Y.-L."/>
            <person name="Kong W.-S."/>
            <person name="Choi I.-G."/>
        </authorList>
    </citation>
    <scope>NUCLEOTIDE SEQUENCE [LARGE SCALE GENOMIC DNA]</scope>
    <source>
        <strain evidence="3 4">9006-11</strain>
    </source>
</reference>
<feature type="transmembrane region" description="Helical" evidence="2">
    <location>
        <begin position="141"/>
        <end position="159"/>
    </location>
</feature>
<dbReference type="PANTHER" id="PTHR19346">
    <property type="entry name" value="SUGAR PHOSPHATE TRANSPORTER DOMAIN-CONTAINING PROTEIN"/>
    <property type="match status" value="1"/>
</dbReference>
<dbReference type="OrthoDB" id="10062838at2759"/>
<feature type="compositionally biased region" description="Polar residues" evidence="1">
    <location>
        <begin position="193"/>
        <end position="204"/>
    </location>
</feature>
<keyword evidence="2" id="KW-0812">Transmembrane</keyword>
<protein>
    <recommendedName>
        <fullName evidence="5">EamA domain-containing protein</fullName>
    </recommendedName>
</protein>
<keyword evidence="4" id="KW-1185">Reference proteome</keyword>
<dbReference type="Proteomes" id="UP000092993">
    <property type="component" value="Unassembled WGS sequence"/>
</dbReference>
<feature type="transmembrane region" description="Helical" evidence="2">
    <location>
        <begin position="326"/>
        <end position="348"/>
    </location>
</feature>
<keyword evidence="2" id="KW-1133">Transmembrane helix</keyword>
<dbReference type="STRING" id="5627.A0A1C7MQQ0"/>
<proteinExistence type="predicted"/>
<feature type="transmembrane region" description="Helical" evidence="2">
    <location>
        <begin position="12"/>
        <end position="30"/>
    </location>
</feature>
<organism evidence="3 4">
    <name type="scientific">Grifola frondosa</name>
    <name type="common">Maitake</name>
    <name type="synonym">Polyporus frondosus</name>
    <dbReference type="NCBI Taxonomy" id="5627"/>
    <lineage>
        <taxon>Eukaryota</taxon>
        <taxon>Fungi</taxon>
        <taxon>Dikarya</taxon>
        <taxon>Basidiomycota</taxon>
        <taxon>Agaricomycotina</taxon>
        <taxon>Agaricomycetes</taxon>
        <taxon>Polyporales</taxon>
        <taxon>Grifolaceae</taxon>
        <taxon>Grifola</taxon>
    </lineage>
</organism>
<feature type="transmembrane region" description="Helical" evidence="2">
    <location>
        <begin position="50"/>
        <end position="71"/>
    </location>
</feature>
<keyword evidence="2" id="KW-0472">Membrane</keyword>
<dbReference type="InterPro" id="IPR026505">
    <property type="entry name" value="Solute_c_fam_35_mem_F3/F4"/>
</dbReference>
<dbReference type="AlphaFoldDB" id="A0A1C7MQQ0"/>
<dbReference type="PANTHER" id="PTHR19346:SF4">
    <property type="entry name" value="SUGAR PHOSPHATE TRANSPORTER DOMAIN-CONTAINING PROTEIN"/>
    <property type="match status" value="1"/>
</dbReference>
<feature type="transmembrane region" description="Helical" evidence="2">
    <location>
        <begin position="113"/>
        <end position="135"/>
    </location>
</feature>
<accession>A0A1C7MQQ0</accession>
<sequence>MTPRRDGITVNLGGRLAVGLFIVCLFAFVAETQLSQYVQSKLDFRQPFLIFYIVHSSFVVMFPLHFLYLLLFSKNSPRAIWAGLMFAMKRHLSPTDVSAYPQPKFPTWRFVRLLLYLTVGMTVPSLLWFVAVSLAPVTDVTALWNTNAFFAYVFTVKLFQTKWESRRLAAVVVATTGALAVIYGGSSAGVDKSSASNQPHSLKSSEAGPSGPLLGDLLTLCASIMYAAYQVLYKIYAALPSDPELQTDDLYTSLATSPEDVLDADEGSPESSLLSNTEMVHPPPFGLHANLLTSAIGICTFAVLWIPLPILHVLNIEPFELPTSSLTMCVIAGIALTGVIFNAVSWFFSGLGSDCHLSWKPSHYRACLHLGHHLWGRGGHNHGLGPVGIRIHCCALPYLRMTWSRDVARGHRPQFLIMGQ</sequence>
<gene>
    <name evidence="3" type="ORF">A0H81_01091</name>
</gene>
<evidence type="ECO:0000313" key="4">
    <source>
        <dbReference type="Proteomes" id="UP000092993"/>
    </source>
</evidence>
<evidence type="ECO:0000313" key="3">
    <source>
        <dbReference type="EMBL" id="OBZ79182.1"/>
    </source>
</evidence>
<dbReference type="OMA" id="AVYIQHQ"/>
<comment type="caution">
    <text evidence="3">The sequence shown here is derived from an EMBL/GenBank/DDBJ whole genome shotgun (WGS) entry which is preliminary data.</text>
</comment>
<dbReference type="SUPFAM" id="SSF103481">
    <property type="entry name" value="Multidrug resistance efflux transporter EmrE"/>
    <property type="match status" value="1"/>
</dbReference>
<dbReference type="InterPro" id="IPR037185">
    <property type="entry name" value="EmrE-like"/>
</dbReference>
<evidence type="ECO:0000256" key="1">
    <source>
        <dbReference type="SAM" id="MobiDB-lite"/>
    </source>
</evidence>
<feature type="transmembrane region" description="Helical" evidence="2">
    <location>
        <begin position="168"/>
        <end position="186"/>
    </location>
</feature>
<dbReference type="EMBL" id="LUGG01000001">
    <property type="protein sequence ID" value="OBZ79182.1"/>
    <property type="molecule type" value="Genomic_DNA"/>
</dbReference>
<evidence type="ECO:0008006" key="5">
    <source>
        <dbReference type="Google" id="ProtNLM"/>
    </source>
</evidence>
<evidence type="ECO:0000256" key="2">
    <source>
        <dbReference type="SAM" id="Phobius"/>
    </source>
</evidence>